<dbReference type="AlphaFoldDB" id="A0AAF1BKS0"/>
<dbReference type="InterPro" id="IPR050987">
    <property type="entry name" value="AtrR-like"/>
</dbReference>
<evidence type="ECO:0000256" key="1">
    <source>
        <dbReference type="ARBA" id="ARBA00004123"/>
    </source>
</evidence>
<organism evidence="7 8">
    <name type="scientific">Vanrija pseudolonga</name>
    <dbReference type="NCBI Taxonomy" id="143232"/>
    <lineage>
        <taxon>Eukaryota</taxon>
        <taxon>Fungi</taxon>
        <taxon>Dikarya</taxon>
        <taxon>Basidiomycota</taxon>
        <taxon>Agaricomycotina</taxon>
        <taxon>Tremellomycetes</taxon>
        <taxon>Trichosporonales</taxon>
        <taxon>Trichosporonaceae</taxon>
        <taxon>Vanrija</taxon>
    </lineage>
</organism>
<gene>
    <name evidence="7" type="primary">SPBC530.05_2</name>
    <name evidence="7" type="ORF">LOC62_06G007802</name>
</gene>
<keyword evidence="8" id="KW-1185">Reference proteome</keyword>
<dbReference type="Proteomes" id="UP000827549">
    <property type="component" value="Chromosome 6"/>
</dbReference>
<sequence>MSAPPPPEASTAEGVGPASKPQACQACQRRKRKCDKKRPKCSMCERRGIDCVFDRNVAELVAELQEKEARIAVLEAIVRNHVPGLARVESLDTMFLRDALNTTPEVDVQIDLGSRPLPPSLVALVESKLKDLNTGNRCHHSVLSHMSSQLGVSEPEVDLSASAPPAAWPPYEFAVEVVQVFVQTNSMWPMFTREELMSDVESVYHGVGETPGPTCRLFFVFSIACVWLAQRGSGDRIDTSLLRNRALSCLLQMLRTEDSVTSVAALALLCLSAIYDWGGPDHPQLTPMVAQVTLAIGLQHEPPAHLSEQEKERRRLLFWGVYCMDRAVAGNLGRNVNFNKDDVTVAFPSRLDPLGSLGEGFEPLAFFTHIREMWELNWEVNYGPTADVGDLHRRLDDWHARIPSGPPASLFHQYHKQLLAILYRPRNVTRPPEAHIRILEESASEAINVSIVLQTDHKLFDNYYQFHSIIGMGVILICAYLLRQDRDPVWCAGAIEQLGRAQVFIGSFCRGWPYARGMSRAFDSLAARIIELLSGGLTTAVDADISKAASDLAIGHDLPLDLNLAGAQDHTMAWDAWVSDYLVAIDSDVTSDANLDSLMATIGQTPTWVSAMVSGEPKP</sequence>
<accession>A0AAF1BKS0</accession>
<dbReference type="GO" id="GO:0003677">
    <property type="term" value="F:DNA binding"/>
    <property type="evidence" value="ECO:0007669"/>
    <property type="project" value="UniProtKB-KW"/>
</dbReference>
<keyword evidence="2" id="KW-0479">Metal-binding</keyword>
<dbReference type="GeneID" id="87810973"/>
<evidence type="ECO:0000259" key="6">
    <source>
        <dbReference type="PROSITE" id="PS50048"/>
    </source>
</evidence>
<dbReference type="GO" id="GO:0000981">
    <property type="term" value="F:DNA-binding transcription factor activity, RNA polymerase II-specific"/>
    <property type="evidence" value="ECO:0007669"/>
    <property type="project" value="InterPro"/>
</dbReference>
<evidence type="ECO:0000256" key="3">
    <source>
        <dbReference type="ARBA" id="ARBA00023125"/>
    </source>
</evidence>
<evidence type="ECO:0000313" key="8">
    <source>
        <dbReference type="Proteomes" id="UP000827549"/>
    </source>
</evidence>
<reference evidence="7" key="1">
    <citation type="submission" date="2023-10" db="EMBL/GenBank/DDBJ databases">
        <authorList>
            <person name="Noh H."/>
        </authorList>
    </citation>
    <scope>NUCLEOTIDE SEQUENCE</scope>
    <source>
        <strain evidence="7">DUCC4014</strain>
    </source>
</reference>
<dbReference type="EMBL" id="CP086719">
    <property type="protein sequence ID" value="WOO84282.1"/>
    <property type="molecule type" value="Genomic_DNA"/>
</dbReference>
<name>A0AAF1BKS0_9TREE</name>
<keyword evidence="4" id="KW-0539">Nucleus</keyword>
<feature type="domain" description="Zn(2)-C6 fungal-type" evidence="6">
    <location>
        <begin position="23"/>
        <end position="53"/>
    </location>
</feature>
<proteinExistence type="predicted"/>
<dbReference type="Gene3D" id="4.10.240.10">
    <property type="entry name" value="Zn(2)-C6 fungal-type DNA-binding domain"/>
    <property type="match status" value="1"/>
</dbReference>
<dbReference type="GO" id="GO:0005634">
    <property type="term" value="C:nucleus"/>
    <property type="evidence" value="ECO:0007669"/>
    <property type="project" value="UniProtKB-SubCell"/>
</dbReference>
<evidence type="ECO:0000256" key="2">
    <source>
        <dbReference type="ARBA" id="ARBA00022723"/>
    </source>
</evidence>
<evidence type="ECO:0000313" key="7">
    <source>
        <dbReference type="EMBL" id="WOO84282.1"/>
    </source>
</evidence>
<dbReference type="InterPro" id="IPR036864">
    <property type="entry name" value="Zn2-C6_fun-type_DNA-bd_sf"/>
</dbReference>
<dbReference type="InterPro" id="IPR007219">
    <property type="entry name" value="XnlR_reg_dom"/>
</dbReference>
<protein>
    <submittedName>
        <fullName evidence="7">Purtative transcriptional regulatory protein</fullName>
    </submittedName>
</protein>
<comment type="subcellular location">
    <subcellularLocation>
        <location evidence="1">Nucleus</location>
    </subcellularLocation>
</comment>
<dbReference type="SMART" id="SM00066">
    <property type="entry name" value="GAL4"/>
    <property type="match status" value="1"/>
</dbReference>
<dbReference type="RefSeq" id="XP_062630308.1">
    <property type="nucleotide sequence ID" value="XM_062774324.1"/>
</dbReference>
<dbReference type="GO" id="GO:0008270">
    <property type="term" value="F:zinc ion binding"/>
    <property type="evidence" value="ECO:0007669"/>
    <property type="project" value="InterPro"/>
</dbReference>
<dbReference type="InterPro" id="IPR001138">
    <property type="entry name" value="Zn2Cys6_DnaBD"/>
</dbReference>
<dbReference type="PROSITE" id="PS50048">
    <property type="entry name" value="ZN2_CY6_FUNGAL_2"/>
    <property type="match status" value="1"/>
</dbReference>
<dbReference type="CDD" id="cd12148">
    <property type="entry name" value="fungal_TF_MHR"/>
    <property type="match status" value="1"/>
</dbReference>
<dbReference type="GO" id="GO:0006351">
    <property type="term" value="P:DNA-templated transcription"/>
    <property type="evidence" value="ECO:0007669"/>
    <property type="project" value="InterPro"/>
</dbReference>
<feature type="region of interest" description="Disordered" evidence="5">
    <location>
        <begin position="1"/>
        <end position="22"/>
    </location>
</feature>
<dbReference type="Pfam" id="PF04082">
    <property type="entry name" value="Fungal_trans"/>
    <property type="match status" value="1"/>
</dbReference>
<dbReference type="SUPFAM" id="SSF57701">
    <property type="entry name" value="Zn2/Cys6 DNA-binding domain"/>
    <property type="match status" value="1"/>
</dbReference>
<dbReference type="PANTHER" id="PTHR46910:SF3">
    <property type="entry name" value="HALOTOLERANCE PROTEIN 9-RELATED"/>
    <property type="match status" value="1"/>
</dbReference>
<dbReference type="PANTHER" id="PTHR46910">
    <property type="entry name" value="TRANSCRIPTION FACTOR PDR1"/>
    <property type="match status" value="1"/>
</dbReference>
<evidence type="ECO:0000256" key="4">
    <source>
        <dbReference type="ARBA" id="ARBA00023242"/>
    </source>
</evidence>
<evidence type="ECO:0000256" key="5">
    <source>
        <dbReference type="SAM" id="MobiDB-lite"/>
    </source>
</evidence>
<keyword evidence="3" id="KW-0238">DNA-binding</keyword>
<dbReference type="Pfam" id="PF00172">
    <property type="entry name" value="Zn_clus"/>
    <property type="match status" value="1"/>
</dbReference>